<feature type="compositionally biased region" description="Basic and acidic residues" evidence="4">
    <location>
        <begin position="13"/>
        <end position="27"/>
    </location>
</feature>
<feature type="compositionally biased region" description="Basic and acidic residues" evidence="4">
    <location>
        <begin position="41"/>
        <end position="52"/>
    </location>
</feature>
<protein>
    <submittedName>
        <fullName evidence="5">Uncharacterized protein</fullName>
    </submittedName>
</protein>
<dbReference type="EMBL" id="ML004463">
    <property type="protein sequence ID" value="RKP30249.1"/>
    <property type="molecule type" value="Genomic_DNA"/>
</dbReference>
<evidence type="ECO:0000313" key="5">
    <source>
        <dbReference type="EMBL" id="RKP30249.1"/>
    </source>
</evidence>
<evidence type="ECO:0000256" key="2">
    <source>
        <dbReference type="ARBA" id="ARBA00010849"/>
    </source>
</evidence>
<evidence type="ECO:0000313" key="6">
    <source>
        <dbReference type="Proteomes" id="UP000268321"/>
    </source>
</evidence>
<keyword evidence="6" id="KW-1185">Reference proteome</keyword>
<proteinExistence type="inferred from homology"/>
<dbReference type="Pfam" id="PF05186">
    <property type="entry name" value="Dpy-30"/>
    <property type="match status" value="1"/>
</dbReference>
<dbReference type="OrthoDB" id="417678at2759"/>
<dbReference type="Gene3D" id="1.20.890.10">
    <property type="entry name" value="cAMP-dependent protein kinase regulatory subunit, dimerization-anchoring domain"/>
    <property type="match status" value="1"/>
</dbReference>
<evidence type="ECO:0000256" key="1">
    <source>
        <dbReference type="ARBA" id="ARBA00004123"/>
    </source>
</evidence>
<organism evidence="5 6">
    <name type="scientific">Metschnikowia bicuspidata</name>
    <dbReference type="NCBI Taxonomy" id="27322"/>
    <lineage>
        <taxon>Eukaryota</taxon>
        <taxon>Fungi</taxon>
        <taxon>Dikarya</taxon>
        <taxon>Ascomycota</taxon>
        <taxon>Saccharomycotina</taxon>
        <taxon>Pichiomycetes</taxon>
        <taxon>Metschnikowiaceae</taxon>
        <taxon>Metschnikowia</taxon>
    </lineage>
</organism>
<evidence type="ECO:0000256" key="4">
    <source>
        <dbReference type="SAM" id="MobiDB-lite"/>
    </source>
</evidence>
<comment type="subcellular location">
    <subcellularLocation>
        <location evidence="1">Nucleus</location>
    </subcellularLocation>
</comment>
<dbReference type="CDD" id="cd22965">
    <property type="entry name" value="DD_DPY30_SDC1"/>
    <property type="match status" value="1"/>
</dbReference>
<name>A0A4V1J2Z2_9ASCO</name>
<dbReference type="InterPro" id="IPR049629">
    <property type="entry name" value="DPY30_SDC1_DD"/>
</dbReference>
<dbReference type="Proteomes" id="UP000268321">
    <property type="component" value="Unassembled WGS sequence"/>
</dbReference>
<accession>A0A4V1J2Z2</accession>
<reference evidence="6" key="1">
    <citation type="journal article" date="2018" name="Nat. Microbiol.">
        <title>Leveraging single-cell genomics to expand the fungal tree of life.</title>
        <authorList>
            <person name="Ahrendt S.R."/>
            <person name="Quandt C.A."/>
            <person name="Ciobanu D."/>
            <person name="Clum A."/>
            <person name="Salamov A."/>
            <person name="Andreopoulos B."/>
            <person name="Cheng J.F."/>
            <person name="Woyke T."/>
            <person name="Pelin A."/>
            <person name="Henrissat B."/>
            <person name="Reynolds N.K."/>
            <person name="Benny G.L."/>
            <person name="Smith M.E."/>
            <person name="James T.Y."/>
            <person name="Grigoriev I.V."/>
        </authorList>
    </citation>
    <scope>NUCLEOTIDE SEQUENCE [LARGE SCALE GENOMIC DNA]</scope>
    <source>
        <strain evidence="6">Baker2002</strain>
    </source>
</reference>
<dbReference type="InterPro" id="IPR007858">
    <property type="entry name" value="Dpy-30_motif"/>
</dbReference>
<feature type="region of interest" description="Disordered" evidence="4">
    <location>
        <begin position="1"/>
        <end position="69"/>
    </location>
</feature>
<comment type="similarity">
    <text evidence="2">Belongs to the dpy-30 family.</text>
</comment>
<keyword evidence="3" id="KW-0539">Nucleus</keyword>
<sequence>MSQTEPKGKSPKVKRENDTEWPQKTELENTTTQSQATSLNDKGDNKARKLQSEEAPLVPQKKTMTVLNGPPVQEMVGGLSVRQYLNNNLTQHLLEGLREVSKNQPEDPLRELGEFLIRRSEELKQDAEST</sequence>
<gene>
    <name evidence="5" type="ORF">METBISCDRAFT_23527</name>
</gene>
<feature type="compositionally biased region" description="Polar residues" evidence="4">
    <location>
        <begin position="28"/>
        <end position="40"/>
    </location>
</feature>
<evidence type="ECO:0000256" key="3">
    <source>
        <dbReference type="ARBA" id="ARBA00023242"/>
    </source>
</evidence>
<dbReference type="GO" id="GO:0005634">
    <property type="term" value="C:nucleus"/>
    <property type="evidence" value="ECO:0007669"/>
    <property type="project" value="UniProtKB-SubCell"/>
</dbReference>
<dbReference type="AlphaFoldDB" id="A0A4V1J2Z2"/>